<accession>A0ABP8DW46</accession>
<keyword evidence="5" id="KW-1185">Reference proteome</keyword>
<reference evidence="5" key="1">
    <citation type="journal article" date="2019" name="Int. J. Syst. Evol. Microbiol.">
        <title>The Global Catalogue of Microorganisms (GCM) 10K type strain sequencing project: providing services to taxonomists for standard genome sequencing and annotation.</title>
        <authorList>
            <consortium name="The Broad Institute Genomics Platform"/>
            <consortium name="The Broad Institute Genome Sequencing Center for Infectious Disease"/>
            <person name="Wu L."/>
            <person name="Ma J."/>
        </authorList>
    </citation>
    <scope>NUCLEOTIDE SEQUENCE [LARGE SCALE GENOMIC DNA]</scope>
    <source>
        <strain evidence="5">JCM 17441</strain>
    </source>
</reference>
<evidence type="ECO:0000256" key="1">
    <source>
        <dbReference type="ARBA" id="ARBA00022801"/>
    </source>
</evidence>
<dbReference type="Gene3D" id="3.40.50.1820">
    <property type="entry name" value="alpha/beta hydrolase"/>
    <property type="match status" value="1"/>
</dbReference>
<dbReference type="EMBL" id="BAABAT010000092">
    <property type="protein sequence ID" value="GAA4264057.1"/>
    <property type="molecule type" value="Genomic_DNA"/>
</dbReference>
<dbReference type="PANTHER" id="PTHR43798:SF31">
    <property type="entry name" value="AB HYDROLASE SUPERFAMILY PROTEIN YCLE"/>
    <property type="match status" value="1"/>
</dbReference>
<evidence type="ECO:0000259" key="3">
    <source>
        <dbReference type="Pfam" id="PF12146"/>
    </source>
</evidence>
<dbReference type="InterPro" id="IPR022742">
    <property type="entry name" value="Hydrolase_4"/>
</dbReference>
<dbReference type="Pfam" id="PF12146">
    <property type="entry name" value="Hydrolase_4"/>
    <property type="match status" value="1"/>
</dbReference>
<dbReference type="InterPro" id="IPR050266">
    <property type="entry name" value="AB_hydrolase_sf"/>
</dbReference>
<dbReference type="PANTHER" id="PTHR43798">
    <property type="entry name" value="MONOACYLGLYCEROL LIPASE"/>
    <property type="match status" value="1"/>
</dbReference>
<organism evidence="4 5">
    <name type="scientific">Dactylosporangium darangshiense</name>
    <dbReference type="NCBI Taxonomy" id="579108"/>
    <lineage>
        <taxon>Bacteria</taxon>
        <taxon>Bacillati</taxon>
        <taxon>Actinomycetota</taxon>
        <taxon>Actinomycetes</taxon>
        <taxon>Micromonosporales</taxon>
        <taxon>Micromonosporaceae</taxon>
        <taxon>Dactylosporangium</taxon>
    </lineage>
</organism>
<feature type="region of interest" description="Disordered" evidence="2">
    <location>
        <begin position="27"/>
        <end position="47"/>
    </location>
</feature>
<dbReference type="SUPFAM" id="SSF53474">
    <property type="entry name" value="alpha/beta-Hydrolases"/>
    <property type="match status" value="1"/>
</dbReference>
<comment type="caution">
    <text evidence="4">The sequence shown here is derived from an EMBL/GenBank/DDBJ whole genome shotgun (WGS) entry which is preliminary data.</text>
</comment>
<gene>
    <name evidence="4" type="ORF">GCM10022255_114200</name>
</gene>
<feature type="domain" description="Serine aminopeptidase S33" evidence="3">
    <location>
        <begin position="51"/>
        <end position="173"/>
    </location>
</feature>
<sequence length="284" mass="29928">MIDFGRRVSRWPLRSARLQRVPGPDAFAADAHPVADGHDTRRLSHGGRRPGSVLLLHGYTHSPAQLDALAARFFERGYNVLAPRAPGHGLVEPGAHATVTAAGLVAYAAAALDEAAALGEETGVVGVSAGAVLATWLAAYRPDAVRRLLVLAPLYGPHAGQVPAAVRVPMQVLYGLRALPDRRNARGYSYHAVGQYLRIAANLPAVFPAAGVRSVAAVLAPGDTTVDARLAFDVPARLARAAGATLRLDTLPDDLGLGHDIISTHRLGAHADALNERYVELYEG</sequence>
<name>A0ABP8DW46_9ACTN</name>
<evidence type="ECO:0000256" key="2">
    <source>
        <dbReference type="SAM" id="MobiDB-lite"/>
    </source>
</evidence>
<evidence type="ECO:0000313" key="5">
    <source>
        <dbReference type="Proteomes" id="UP001500620"/>
    </source>
</evidence>
<dbReference type="InterPro" id="IPR029058">
    <property type="entry name" value="AB_hydrolase_fold"/>
</dbReference>
<keyword evidence="1" id="KW-0378">Hydrolase</keyword>
<protein>
    <recommendedName>
        <fullName evidence="3">Serine aminopeptidase S33 domain-containing protein</fullName>
    </recommendedName>
</protein>
<dbReference type="Proteomes" id="UP001500620">
    <property type="component" value="Unassembled WGS sequence"/>
</dbReference>
<proteinExistence type="predicted"/>
<dbReference type="RefSeq" id="WP_345144378.1">
    <property type="nucleotide sequence ID" value="NZ_BAABAT010000092.1"/>
</dbReference>
<evidence type="ECO:0000313" key="4">
    <source>
        <dbReference type="EMBL" id="GAA4264057.1"/>
    </source>
</evidence>
<feature type="compositionally biased region" description="Basic and acidic residues" evidence="2">
    <location>
        <begin position="33"/>
        <end position="42"/>
    </location>
</feature>